<comment type="caution">
    <text evidence="2">The sequence shown here is derived from an EMBL/GenBank/DDBJ whole genome shotgun (WGS) entry which is preliminary data.</text>
</comment>
<sequence>MADSDQEMTPAPTLEAEQHQQFIQDAEAEQHQSSSHDAEPEQGQESDEDAESEHSSGSDGSEDMDLVSSSPEPEAAQGRIADQPEAEHNSGSDRSASMDLVSSSPEAEAEQGQTSDQPEADSTAREQTPRPVQQNFTAGPEDTAISESEADPDRDYPEGALPGNTPPQDVQLNGHMDAPPMDHPLDPDFPIPSIESPDHSSRRSSVQTNGSVFDDSDPGRDTTVATTAPPQSPTPRPMPPRRPLVRIAPRPLRMPHNPEPLHLLYSGTSNTVPQRDVSSSLPSSESPPTSNRPFPPPPYPPGTNHQIPGLTLIAPVNSRSTPGGGQMNGNGNHQQQYPRGRGNNTSNGESSNGNQQQGAPFPVSQNQPEGNARQNQDNSVVHVTPRPLLDGQEVVRRLSQIAEDQEDSTSDGTTSPGYVLAQNPMEGSSANGLPENNAHQNGAPNAQPDMPIDPALGAPEVQQPPRANGQHNRAVSRGRQSRFIEHLDENPRWDGRQTDPPHNSAAPSRQASLAEDEDSEEEL</sequence>
<reference evidence="2" key="1">
    <citation type="submission" date="2022-10" db="EMBL/GenBank/DDBJ databases">
        <title>Fusarium specimens isolated from Avocado Roots.</title>
        <authorList>
            <person name="Stajich J."/>
            <person name="Roper C."/>
            <person name="Heimlech-Rivalta G."/>
        </authorList>
    </citation>
    <scope>NUCLEOTIDE SEQUENCE</scope>
    <source>
        <strain evidence="2">CF00143</strain>
    </source>
</reference>
<feature type="compositionally biased region" description="Basic and acidic residues" evidence="1">
    <location>
        <begin position="28"/>
        <end position="39"/>
    </location>
</feature>
<feature type="compositionally biased region" description="Polar residues" evidence="1">
    <location>
        <begin position="363"/>
        <end position="381"/>
    </location>
</feature>
<protein>
    <submittedName>
        <fullName evidence="2">Uncharacterized protein</fullName>
    </submittedName>
</protein>
<organism evidence="2 3">
    <name type="scientific">Fusarium irregulare</name>
    <dbReference type="NCBI Taxonomy" id="2494466"/>
    <lineage>
        <taxon>Eukaryota</taxon>
        <taxon>Fungi</taxon>
        <taxon>Dikarya</taxon>
        <taxon>Ascomycota</taxon>
        <taxon>Pezizomycotina</taxon>
        <taxon>Sordariomycetes</taxon>
        <taxon>Hypocreomycetidae</taxon>
        <taxon>Hypocreales</taxon>
        <taxon>Nectriaceae</taxon>
        <taxon>Fusarium</taxon>
        <taxon>Fusarium incarnatum-equiseti species complex</taxon>
    </lineage>
</organism>
<dbReference type="EMBL" id="JAPDHF010000001">
    <property type="protein sequence ID" value="KAJ4024567.1"/>
    <property type="molecule type" value="Genomic_DNA"/>
</dbReference>
<keyword evidence="3" id="KW-1185">Reference proteome</keyword>
<dbReference type="AlphaFoldDB" id="A0A9W8Q137"/>
<gene>
    <name evidence="2" type="ORF">NW766_000805</name>
</gene>
<feature type="region of interest" description="Disordered" evidence="1">
    <location>
        <begin position="1"/>
        <end position="523"/>
    </location>
</feature>
<evidence type="ECO:0000313" key="2">
    <source>
        <dbReference type="EMBL" id="KAJ4024567.1"/>
    </source>
</evidence>
<evidence type="ECO:0000256" key="1">
    <source>
        <dbReference type="SAM" id="MobiDB-lite"/>
    </source>
</evidence>
<feature type="compositionally biased region" description="Low complexity" evidence="1">
    <location>
        <begin position="329"/>
        <end position="358"/>
    </location>
</feature>
<feature type="compositionally biased region" description="Low complexity" evidence="1">
    <location>
        <begin position="278"/>
        <end position="292"/>
    </location>
</feature>
<dbReference type="Proteomes" id="UP001152130">
    <property type="component" value="Unassembled WGS sequence"/>
</dbReference>
<feature type="compositionally biased region" description="Acidic residues" evidence="1">
    <location>
        <begin position="40"/>
        <end position="51"/>
    </location>
</feature>
<evidence type="ECO:0000313" key="3">
    <source>
        <dbReference type="Proteomes" id="UP001152130"/>
    </source>
</evidence>
<accession>A0A9W8Q137</accession>
<dbReference type="OrthoDB" id="10637995at2759"/>
<feature type="compositionally biased region" description="Acidic residues" evidence="1">
    <location>
        <begin position="514"/>
        <end position="523"/>
    </location>
</feature>
<name>A0A9W8Q137_9HYPO</name>
<feature type="compositionally biased region" description="Polar residues" evidence="1">
    <location>
        <begin position="266"/>
        <end position="277"/>
    </location>
</feature>
<feature type="compositionally biased region" description="Polar residues" evidence="1">
    <location>
        <begin position="92"/>
        <end position="117"/>
    </location>
</feature>
<proteinExistence type="predicted"/>
<feature type="compositionally biased region" description="Pro residues" evidence="1">
    <location>
        <begin position="230"/>
        <end position="242"/>
    </location>
</feature>
<feature type="compositionally biased region" description="Basic and acidic residues" evidence="1">
    <location>
        <begin position="482"/>
        <end position="499"/>
    </location>
</feature>